<feature type="transmembrane region" description="Helical" evidence="1">
    <location>
        <begin position="25"/>
        <end position="46"/>
    </location>
</feature>
<dbReference type="InterPro" id="IPR042106">
    <property type="entry name" value="Nuo/plastoQ_OxRdtase_6_NuoJ"/>
</dbReference>
<gene>
    <name evidence="2" type="ORF">SDC9_138406</name>
</gene>
<feature type="transmembrane region" description="Helical" evidence="1">
    <location>
        <begin position="141"/>
        <end position="159"/>
    </location>
</feature>
<evidence type="ECO:0000256" key="1">
    <source>
        <dbReference type="SAM" id="Phobius"/>
    </source>
</evidence>
<dbReference type="Gene3D" id="1.20.120.1200">
    <property type="entry name" value="NADH-ubiquinone/plastoquinone oxidoreductase chain 6, subunit NuoJ"/>
    <property type="match status" value="1"/>
</dbReference>
<dbReference type="InterPro" id="IPR001457">
    <property type="entry name" value="NADH_UbQ/plastoQ_OxRdtase_su6"/>
</dbReference>
<comment type="caution">
    <text evidence="2">The sequence shown here is derived from an EMBL/GenBank/DDBJ whole genome shotgun (WGS) entry which is preliminary data.</text>
</comment>
<dbReference type="GO" id="GO:0008137">
    <property type="term" value="F:NADH dehydrogenase (ubiquinone) activity"/>
    <property type="evidence" value="ECO:0007669"/>
    <property type="project" value="InterPro"/>
</dbReference>
<evidence type="ECO:0008006" key="3">
    <source>
        <dbReference type="Google" id="ProtNLM"/>
    </source>
</evidence>
<name>A0A645DQ67_9ZZZZ</name>
<keyword evidence="1" id="KW-0812">Transmembrane</keyword>
<dbReference type="Pfam" id="PF00499">
    <property type="entry name" value="Oxidored_q3"/>
    <property type="match status" value="1"/>
</dbReference>
<proteinExistence type="predicted"/>
<feature type="transmembrane region" description="Helical" evidence="1">
    <location>
        <begin position="52"/>
        <end position="73"/>
    </location>
</feature>
<reference evidence="2" key="1">
    <citation type="submission" date="2019-08" db="EMBL/GenBank/DDBJ databases">
        <authorList>
            <person name="Kucharzyk K."/>
            <person name="Murdoch R.W."/>
            <person name="Higgins S."/>
            <person name="Loffler F."/>
        </authorList>
    </citation>
    <scope>NUCLEOTIDE SEQUENCE</scope>
</reference>
<dbReference type="EMBL" id="VSSQ01038365">
    <property type="protein sequence ID" value="MPM91278.1"/>
    <property type="molecule type" value="Genomic_DNA"/>
</dbReference>
<accession>A0A645DQ67</accession>
<evidence type="ECO:0000313" key="2">
    <source>
        <dbReference type="EMBL" id="MPM91278.1"/>
    </source>
</evidence>
<protein>
    <recommendedName>
        <fullName evidence="3">NADH-quinone oxidoreductase subunit J</fullName>
    </recommendedName>
</protein>
<sequence>MNLAIYLCLGCMLACGIFAATSRKLIISAVALAVVSAALGVLMYVLGAHSAAIFEVSVCSGLVTVIFISAVSLSNGDRQIEAQDAAEPRRKKRFLPAILIGAGALVMVAAGFSGFSLGAPLPATSGASFQTVFWETSQADIFGQMVALIAGASAIVVFFKEGEDK</sequence>
<keyword evidence="1" id="KW-1133">Transmembrane helix</keyword>
<feature type="transmembrane region" description="Helical" evidence="1">
    <location>
        <begin position="94"/>
        <end position="121"/>
    </location>
</feature>
<organism evidence="2">
    <name type="scientific">bioreactor metagenome</name>
    <dbReference type="NCBI Taxonomy" id="1076179"/>
    <lineage>
        <taxon>unclassified sequences</taxon>
        <taxon>metagenomes</taxon>
        <taxon>ecological metagenomes</taxon>
    </lineage>
</organism>
<keyword evidence="1" id="KW-0472">Membrane</keyword>
<dbReference type="AlphaFoldDB" id="A0A645DQ67"/>